<name>A0AAV8Y5D3_9CUCU</name>
<dbReference type="EMBL" id="JAPWTK010000203">
    <property type="protein sequence ID" value="KAJ8945909.1"/>
    <property type="molecule type" value="Genomic_DNA"/>
</dbReference>
<gene>
    <name evidence="1" type="ORF">NQ318_002916</name>
</gene>
<protein>
    <submittedName>
        <fullName evidence="1">Uncharacterized protein</fullName>
    </submittedName>
</protein>
<sequence length="98" mass="11104">MKMKMVGETVEKSVVVRQILTDMMRPADIYSYYPNRRQPNHKFCRNLYYRLGGTGSFPPKSNHGTPKTITVDEDGILIRVSENPGLSARRLSKTTGLS</sequence>
<reference evidence="1" key="1">
    <citation type="journal article" date="2023" name="Insect Mol. Biol.">
        <title>Genome sequencing provides insights into the evolution of gene families encoding plant cell wall-degrading enzymes in longhorned beetles.</title>
        <authorList>
            <person name="Shin N.R."/>
            <person name="Okamura Y."/>
            <person name="Kirsch R."/>
            <person name="Pauchet Y."/>
        </authorList>
    </citation>
    <scope>NUCLEOTIDE SEQUENCE</scope>
    <source>
        <strain evidence="1">AMC_N1</strain>
    </source>
</reference>
<evidence type="ECO:0000313" key="2">
    <source>
        <dbReference type="Proteomes" id="UP001162162"/>
    </source>
</evidence>
<organism evidence="1 2">
    <name type="scientific">Aromia moschata</name>
    <dbReference type="NCBI Taxonomy" id="1265417"/>
    <lineage>
        <taxon>Eukaryota</taxon>
        <taxon>Metazoa</taxon>
        <taxon>Ecdysozoa</taxon>
        <taxon>Arthropoda</taxon>
        <taxon>Hexapoda</taxon>
        <taxon>Insecta</taxon>
        <taxon>Pterygota</taxon>
        <taxon>Neoptera</taxon>
        <taxon>Endopterygota</taxon>
        <taxon>Coleoptera</taxon>
        <taxon>Polyphaga</taxon>
        <taxon>Cucujiformia</taxon>
        <taxon>Chrysomeloidea</taxon>
        <taxon>Cerambycidae</taxon>
        <taxon>Cerambycinae</taxon>
        <taxon>Callichromatini</taxon>
        <taxon>Aromia</taxon>
    </lineage>
</organism>
<keyword evidence="2" id="KW-1185">Reference proteome</keyword>
<accession>A0AAV8Y5D3</accession>
<comment type="caution">
    <text evidence="1">The sequence shown here is derived from an EMBL/GenBank/DDBJ whole genome shotgun (WGS) entry which is preliminary data.</text>
</comment>
<dbReference type="Proteomes" id="UP001162162">
    <property type="component" value="Unassembled WGS sequence"/>
</dbReference>
<dbReference type="AlphaFoldDB" id="A0AAV8Y5D3"/>
<evidence type="ECO:0000313" key="1">
    <source>
        <dbReference type="EMBL" id="KAJ8945909.1"/>
    </source>
</evidence>
<proteinExistence type="predicted"/>